<protein>
    <submittedName>
        <fullName evidence="2">Uncharacterized protein</fullName>
    </submittedName>
</protein>
<reference evidence="2" key="1">
    <citation type="journal article" date="2023" name="Plant J.">
        <title>Genome sequences and population genomics provide insights into the demographic history, inbreeding, and mutation load of two 'living fossil' tree species of Dipteronia.</title>
        <authorList>
            <person name="Feng Y."/>
            <person name="Comes H.P."/>
            <person name="Chen J."/>
            <person name="Zhu S."/>
            <person name="Lu R."/>
            <person name="Zhang X."/>
            <person name="Li P."/>
            <person name="Qiu J."/>
            <person name="Olsen K.M."/>
            <person name="Qiu Y."/>
        </authorList>
    </citation>
    <scope>NUCLEOTIDE SEQUENCE</scope>
    <source>
        <strain evidence="2">KIB01</strain>
    </source>
</reference>
<dbReference type="PANTHER" id="PTHR34281:SF2">
    <property type="entry name" value="PROTEIN EARLY FLOWERING 3"/>
    <property type="match status" value="1"/>
</dbReference>
<accession>A0AAD9XKU2</accession>
<feature type="transmembrane region" description="Helical" evidence="1">
    <location>
        <begin position="35"/>
        <end position="57"/>
    </location>
</feature>
<evidence type="ECO:0000256" key="1">
    <source>
        <dbReference type="SAM" id="Phobius"/>
    </source>
</evidence>
<organism evidence="2 3">
    <name type="scientific">Dipteronia dyeriana</name>
    <dbReference type="NCBI Taxonomy" id="168575"/>
    <lineage>
        <taxon>Eukaryota</taxon>
        <taxon>Viridiplantae</taxon>
        <taxon>Streptophyta</taxon>
        <taxon>Embryophyta</taxon>
        <taxon>Tracheophyta</taxon>
        <taxon>Spermatophyta</taxon>
        <taxon>Magnoliopsida</taxon>
        <taxon>eudicotyledons</taxon>
        <taxon>Gunneridae</taxon>
        <taxon>Pentapetalae</taxon>
        <taxon>rosids</taxon>
        <taxon>malvids</taxon>
        <taxon>Sapindales</taxon>
        <taxon>Sapindaceae</taxon>
        <taxon>Hippocastanoideae</taxon>
        <taxon>Acereae</taxon>
        <taxon>Dipteronia</taxon>
    </lineage>
</organism>
<sequence>MEILIEVCKETPGAVDHSFFYVVLHVLIRDIPVSVWYYFFFPAIPGVLTIVFEIFAVDLCSGTCPNCGYTCDVSILWLVQQLIAGSPNLLLDDSAYLGKASLKASFAKKFTSEYVVKPLPHIVKCKDDSEKPKHNIECSAENVVGKHHCFL</sequence>
<evidence type="ECO:0000313" key="2">
    <source>
        <dbReference type="EMBL" id="KAK2661320.1"/>
    </source>
</evidence>
<dbReference type="InterPro" id="IPR039319">
    <property type="entry name" value="ELF3-like"/>
</dbReference>
<name>A0AAD9XKU2_9ROSI</name>
<dbReference type="GO" id="GO:2000028">
    <property type="term" value="P:regulation of photoperiodism, flowering"/>
    <property type="evidence" value="ECO:0007669"/>
    <property type="project" value="InterPro"/>
</dbReference>
<comment type="caution">
    <text evidence="2">The sequence shown here is derived from an EMBL/GenBank/DDBJ whole genome shotgun (WGS) entry which is preliminary data.</text>
</comment>
<proteinExistence type="predicted"/>
<dbReference type="EMBL" id="JANJYI010000002">
    <property type="protein sequence ID" value="KAK2661320.1"/>
    <property type="molecule type" value="Genomic_DNA"/>
</dbReference>
<gene>
    <name evidence="2" type="ORF">Ddye_007853</name>
</gene>
<keyword evidence="1" id="KW-0812">Transmembrane</keyword>
<keyword evidence="1" id="KW-1133">Transmembrane helix</keyword>
<dbReference type="PANTHER" id="PTHR34281">
    <property type="entry name" value="PROTEIN EARLY FLOWERING 3"/>
    <property type="match status" value="1"/>
</dbReference>
<keyword evidence="1" id="KW-0472">Membrane</keyword>
<keyword evidence="3" id="KW-1185">Reference proteome</keyword>
<dbReference type="Proteomes" id="UP001280121">
    <property type="component" value="Unassembled WGS sequence"/>
</dbReference>
<evidence type="ECO:0000313" key="3">
    <source>
        <dbReference type="Proteomes" id="UP001280121"/>
    </source>
</evidence>
<dbReference type="AlphaFoldDB" id="A0AAD9XKU2"/>